<evidence type="ECO:0000313" key="6">
    <source>
        <dbReference type="Proteomes" id="UP001183643"/>
    </source>
</evidence>
<dbReference type="Gene3D" id="1.20.1090.10">
    <property type="entry name" value="Dehydroquinate synthase-like - alpha domain"/>
    <property type="match status" value="1"/>
</dbReference>
<sequence length="393" mass="42789">MSQFGSPVRGPDGVHLRRGAEYEWCVRHRGEGMQYTIHERPGLLRRGDIAALSPRQHLIVDSGAEKYGRALAQELTDAGVHNWLYVVDGGEGCKSTDELHRLADAVQANAKRRDLVVVVGGGAVADLGRCVAAWVWKGMPLAIIPTTPTAYVDASIGVKGALNRGRKKNSVGVYFAPLYVGLDLALIQGCSADTLRAGLMEIMKMAVIDGGALWENLERSAQEMLETGFQSASSLTVTRLSITSMLRHLQPNLREHQLNRQVDLGHLLATPLEMQGLLPHGIAVGIDIALMAEYSTVLSLLPPSERDRIHAVIRSVGSPVCHELIQPDLVIDAMDAVSRQRGGVLNLPVPERIGKVRVHQRVEVAAVREAITRLHARRRADEVPRNAANPATH</sequence>
<dbReference type="InterPro" id="IPR056179">
    <property type="entry name" value="DHQS_C"/>
</dbReference>
<feature type="domain" description="3-dehydroquinate synthase N-terminal" evidence="3">
    <location>
        <begin position="86"/>
        <end position="195"/>
    </location>
</feature>
<keyword evidence="5" id="KW-0456">Lyase</keyword>
<evidence type="ECO:0000259" key="3">
    <source>
        <dbReference type="Pfam" id="PF01761"/>
    </source>
</evidence>
<dbReference type="InterPro" id="IPR050071">
    <property type="entry name" value="Dehydroquinate_synthase"/>
</dbReference>
<evidence type="ECO:0000256" key="2">
    <source>
        <dbReference type="ARBA" id="ARBA00023027"/>
    </source>
</evidence>
<proteinExistence type="predicted"/>
<dbReference type="EMBL" id="JAVDYB010000001">
    <property type="protein sequence ID" value="MDR7275571.1"/>
    <property type="molecule type" value="Genomic_DNA"/>
</dbReference>
<dbReference type="PANTHER" id="PTHR43622">
    <property type="entry name" value="3-DEHYDROQUINATE SYNTHASE"/>
    <property type="match status" value="1"/>
</dbReference>
<name>A0AAE3YPT3_9ACTN</name>
<protein>
    <submittedName>
        <fullName evidence="5">3-dehydroquinate synthase</fullName>
        <ecNumber evidence="5">4.2.3.4</ecNumber>
    </submittedName>
</protein>
<reference evidence="5" key="1">
    <citation type="submission" date="2023-07" db="EMBL/GenBank/DDBJ databases">
        <title>Sequencing the genomes of 1000 actinobacteria strains.</title>
        <authorList>
            <person name="Klenk H.-P."/>
        </authorList>
    </citation>
    <scope>NUCLEOTIDE SEQUENCE</scope>
    <source>
        <strain evidence="5">DSM 44707</strain>
    </source>
</reference>
<dbReference type="AlphaFoldDB" id="A0AAE3YPT3"/>
<accession>A0AAE3YPT3</accession>
<dbReference type="PANTHER" id="PTHR43622:SF3">
    <property type="entry name" value="2-EPI-5-EPI-VALIOLONE SYNTHASE"/>
    <property type="match status" value="1"/>
</dbReference>
<organism evidence="5 6">
    <name type="scientific">Catenuloplanes atrovinosus</name>
    <dbReference type="NCBI Taxonomy" id="137266"/>
    <lineage>
        <taxon>Bacteria</taxon>
        <taxon>Bacillati</taxon>
        <taxon>Actinomycetota</taxon>
        <taxon>Actinomycetes</taxon>
        <taxon>Micromonosporales</taxon>
        <taxon>Micromonosporaceae</taxon>
        <taxon>Catenuloplanes</taxon>
    </lineage>
</organism>
<dbReference type="GO" id="GO:0003856">
    <property type="term" value="F:3-dehydroquinate synthase activity"/>
    <property type="evidence" value="ECO:0007669"/>
    <property type="project" value="UniProtKB-EC"/>
</dbReference>
<evidence type="ECO:0000313" key="5">
    <source>
        <dbReference type="EMBL" id="MDR7275571.1"/>
    </source>
</evidence>
<dbReference type="Pfam" id="PF01761">
    <property type="entry name" value="DHQ_synthase"/>
    <property type="match status" value="1"/>
</dbReference>
<dbReference type="SUPFAM" id="SSF56796">
    <property type="entry name" value="Dehydroquinate synthase-like"/>
    <property type="match status" value="1"/>
</dbReference>
<dbReference type="Pfam" id="PF24621">
    <property type="entry name" value="DHQS_C"/>
    <property type="match status" value="1"/>
</dbReference>
<dbReference type="EC" id="4.2.3.4" evidence="5"/>
<dbReference type="Proteomes" id="UP001183643">
    <property type="component" value="Unassembled WGS sequence"/>
</dbReference>
<comment type="cofactor">
    <cofactor evidence="1">
        <name>NAD(+)</name>
        <dbReference type="ChEBI" id="CHEBI:57540"/>
    </cofactor>
</comment>
<gene>
    <name evidence="5" type="ORF">J2S41_002349</name>
</gene>
<keyword evidence="6" id="KW-1185">Reference proteome</keyword>
<feature type="domain" description="3-dehydroquinate synthase C-terminal" evidence="4">
    <location>
        <begin position="198"/>
        <end position="334"/>
    </location>
</feature>
<comment type="caution">
    <text evidence="5">The sequence shown here is derived from an EMBL/GenBank/DDBJ whole genome shotgun (WGS) entry which is preliminary data.</text>
</comment>
<keyword evidence="2" id="KW-0520">NAD</keyword>
<dbReference type="InterPro" id="IPR030960">
    <property type="entry name" value="DHQS/DOIS_N"/>
</dbReference>
<dbReference type="RefSeq" id="WP_310366694.1">
    <property type="nucleotide sequence ID" value="NZ_JAVDYB010000001.1"/>
</dbReference>
<evidence type="ECO:0000256" key="1">
    <source>
        <dbReference type="ARBA" id="ARBA00001911"/>
    </source>
</evidence>
<dbReference type="Gene3D" id="3.40.50.1970">
    <property type="match status" value="1"/>
</dbReference>
<evidence type="ECO:0000259" key="4">
    <source>
        <dbReference type="Pfam" id="PF24621"/>
    </source>
</evidence>